<reference evidence="1" key="1">
    <citation type="submission" date="2021-02" db="EMBL/GenBank/DDBJ databases">
        <authorList>
            <person name="Nowell W R."/>
        </authorList>
    </citation>
    <scope>NUCLEOTIDE SEQUENCE</scope>
</reference>
<dbReference type="EMBL" id="CAJOAZ010020058">
    <property type="protein sequence ID" value="CAF4342553.1"/>
    <property type="molecule type" value="Genomic_DNA"/>
</dbReference>
<name>A0A820KJ31_9BILA</name>
<gene>
    <name evidence="1" type="ORF">OXD698_LOCUS48317</name>
</gene>
<comment type="caution">
    <text evidence="1">The sequence shown here is derived from an EMBL/GenBank/DDBJ whole genome shotgun (WGS) entry which is preliminary data.</text>
</comment>
<dbReference type="Proteomes" id="UP000663844">
    <property type="component" value="Unassembled WGS sequence"/>
</dbReference>
<accession>A0A820KJ31</accession>
<protein>
    <submittedName>
        <fullName evidence="1">Uncharacterized protein</fullName>
    </submittedName>
</protein>
<sequence>MYGGQQYYNMGNLGAMGGYGNNLGFAGYGRSMYDGFAAQNYGGLGGTTGFSNFTTPTTFGTGFGSPYGYNWY</sequence>
<proteinExistence type="predicted"/>
<evidence type="ECO:0000313" key="2">
    <source>
        <dbReference type="Proteomes" id="UP000663844"/>
    </source>
</evidence>
<dbReference type="AlphaFoldDB" id="A0A820KJ31"/>
<evidence type="ECO:0000313" key="1">
    <source>
        <dbReference type="EMBL" id="CAF4342553.1"/>
    </source>
</evidence>
<organism evidence="1 2">
    <name type="scientific">Adineta steineri</name>
    <dbReference type="NCBI Taxonomy" id="433720"/>
    <lineage>
        <taxon>Eukaryota</taxon>
        <taxon>Metazoa</taxon>
        <taxon>Spiralia</taxon>
        <taxon>Gnathifera</taxon>
        <taxon>Rotifera</taxon>
        <taxon>Eurotatoria</taxon>
        <taxon>Bdelloidea</taxon>
        <taxon>Adinetida</taxon>
        <taxon>Adinetidae</taxon>
        <taxon>Adineta</taxon>
    </lineage>
</organism>